<dbReference type="InterPro" id="IPR042197">
    <property type="entry name" value="Apaf_helical"/>
</dbReference>
<dbReference type="FunFam" id="3.40.50.10140:FF:000007">
    <property type="entry name" value="Disease resistance protein (TIR-NBS-LRR class)"/>
    <property type="match status" value="1"/>
</dbReference>
<keyword evidence="6" id="KW-0812">Transmembrane</keyword>
<dbReference type="PROSITE" id="PS50104">
    <property type="entry name" value="TIR"/>
    <property type="match status" value="1"/>
</dbReference>
<keyword evidence="2" id="KW-0677">Repeat</keyword>
<dbReference type="Pfam" id="PF00931">
    <property type="entry name" value="NB-ARC"/>
    <property type="match status" value="1"/>
</dbReference>
<dbReference type="GO" id="GO:0006952">
    <property type="term" value="P:defense response"/>
    <property type="evidence" value="ECO:0007669"/>
    <property type="project" value="UniProtKB-KW"/>
</dbReference>
<dbReference type="InterPro" id="IPR035897">
    <property type="entry name" value="Toll_tir_struct_dom_sf"/>
</dbReference>
<dbReference type="PANTHER" id="PTHR11017">
    <property type="entry name" value="LEUCINE-RICH REPEAT-CONTAINING PROTEIN"/>
    <property type="match status" value="1"/>
</dbReference>
<evidence type="ECO:0000313" key="9">
    <source>
        <dbReference type="Proteomes" id="UP001634007"/>
    </source>
</evidence>
<dbReference type="Gene3D" id="3.40.50.300">
    <property type="entry name" value="P-loop containing nucleotide triphosphate hydrolases"/>
    <property type="match status" value="1"/>
</dbReference>
<keyword evidence="4" id="KW-0520">NAD</keyword>
<gene>
    <name evidence="8" type="ORF">ACJRO7_000740</name>
</gene>
<dbReference type="SUPFAM" id="SSF52058">
    <property type="entry name" value="L domain-like"/>
    <property type="match status" value="1"/>
</dbReference>
<dbReference type="InterPro" id="IPR044974">
    <property type="entry name" value="Disease_R_plants"/>
</dbReference>
<dbReference type="SUPFAM" id="SSF52200">
    <property type="entry name" value="Toll/Interleukin receptor TIR domain"/>
    <property type="match status" value="1"/>
</dbReference>
<evidence type="ECO:0000256" key="3">
    <source>
        <dbReference type="ARBA" id="ARBA00022821"/>
    </source>
</evidence>
<keyword evidence="3" id="KW-0611">Plant defense</keyword>
<dbReference type="Gene3D" id="3.40.50.10140">
    <property type="entry name" value="Toll/interleukin-1 receptor homology (TIR) domain"/>
    <property type="match status" value="1"/>
</dbReference>
<dbReference type="InterPro" id="IPR000157">
    <property type="entry name" value="TIR_dom"/>
</dbReference>
<dbReference type="Proteomes" id="UP001634007">
    <property type="component" value="Unassembled WGS sequence"/>
</dbReference>
<sequence>MREYLWFACGVTVSAILFAALLFNNFWKRSAGRLASEDRADKDAAVHNGTAAGGPALDTDTAPDEKRTAASSSGYDYEVFLSFRGPDTRVGITNFLYTSLVDKGIRTYRDDKDLPCGQVVGPELLKAIHQSKISIPIFSKGYATSRWCLEELAHIVKCKKTRGQIIIPIFYDVTPSEVRLRTGVYVEALSLHETRKRYSDETIREWKAALEEAANIKGYDLQSMRNRGEGEFAKQVVQDVLVALKTRYLVVSDCVVGIDHHVDEFMQMMGTQIQETRIVGIYGMGGVGKTTLAKFIFNQLSPDFENCCFLSNIRETSELYGVERVQNQLLSGVLRQNWLIIENSSEGSRMIEERISSKKVLLLLDDVDNEIQLNALMGKRDWFGEGSKLIITTRNRDLLNDHEVDYTHDLTCMNLDQSMQLFSRHAFKRESPLDEYVTLSKKAVDIAGGLPLALEVIGSLLSRTNKERWDDKLKAFKKTPREVQRKLKVSYDALDDRQKHIFLDIGCLFIGWDVDTVIHAWDEDKYSPRETIEFLQHLSLIKIEKDKKLEMHDHLRDLAREITRQECKRRDANQRRVWDHKEAFELLKTRETKGKVEAICLEFDHRKQYHFTYGDFYRLPGLTFLHVDSLNLHEPVIGDFRAQWRLYWHNMPSEAAQALIPGRRSGLLPKLRWLSWHNYPLKFDFTEFSLINLAFLDLSRSKLKESWDGWSRIKMAKNLKVLNLTGCKHLKKTPDLSANVKLERLILEKCSFLEEIDGSIGQLRHLVLLNLNFCKKLRHLPKQLCDMESLELLIHETSIEEMPEC</sequence>
<feature type="domain" description="TIR" evidence="7">
    <location>
        <begin position="75"/>
        <end position="244"/>
    </location>
</feature>
<dbReference type="SUPFAM" id="SSF52540">
    <property type="entry name" value="P-loop containing nucleoside triphosphate hydrolases"/>
    <property type="match status" value="1"/>
</dbReference>
<evidence type="ECO:0000256" key="4">
    <source>
        <dbReference type="ARBA" id="ARBA00023027"/>
    </source>
</evidence>
<dbReference type="InterPro" id="IPR036388">
    <property type="entry name" value="WH-like_DNA-bd_sf"/>
</dbReference>
<keyword evidence="1" id="KW-0433">Leucine-rich repeat</keyword>
<evidence type="ECO:0000259" key="7">
    <source>
        <dbReference type="PROSITE" id="PS50104"/>
    </source>
</evidence>
<dbReference type="InterPro" id="IPR002182">
    <property type="entry name" value="NB-ARC"/>
</dbReference>
<dbReference type="AlphaFoldDB" id="A0ABD3LNN4"/>
<dbReference type="Pfam" id="PF23282">
    <property type="entry name" value="WHD_ROQ1"/>
    <property type="match status" value="1"/>
</dbReference>
<dbReference type="Gene3D" id="3.80.10.10">
    <property type="entry name" value="Ribonuclease Inhibitor"/>
    <property type="match status" value="1"/>
</dbReference>
<proteinExistence type="predicted"/>
<protein>
    <recommendedName>
        <fullName evidence="7">TIR domain-containing protein</fullName>
    </recommendedName>
</protein>
<evidence type="ECO:0000256" key="2">
    <source>
        <dbReference type="ARBA" id="ARBA00022737"/>
    </source>
</evidence>
<evidence type="ECO:0000256" key="1">
    <source>
        <dbReference type="ARBA" id="ARBA00022614"/>
    </source>
</evidence>
<dbReference type="Gene3D" id="1.10.10.10">
    <property type="entry name" value="Winged helix-like DNA-binding domain superfamily/Winged helix DNA-binding domain"/>
    <property type="match status" value="1"/>
</dbReference>
<keyword evidence="6" id="KW-0472">Membrane</keyword>
<dbReference type="InterPro" id="IPR032675">
    <property type="entry name" value="LRR_dom_sf"/>
</dbReference>
<keyword evidence="9" id="KW-1185">Reference proteome</keyword>
<feature type="transmembrane region" description="Helical" evidence="6">
    <location>
        <begin position="5"/>
        <end position="27"/>
    </location>
</feature>
<feature type="region of interest" description="Disordered" evidence="5">
    <location>
        <begin position="47"/>
        <end position="70"/>
    </location>
</feature>
<dbReference type="SUPFAM" id="SSF46785">
    <property type="entry name" value="Winged helix' DNA-binding domain"/>
    <property type="match status" value="1"/>
</dbReference>
<dbReference type="InterPro" id="IPR058192">
    <property type="entry name" value="WHD_ROQ1-like"/>
</dbReference>
<organism evidence="8 9">
    <name type="scientific">Eucalyptus globulus</name>
    <name type="common">Tasmanian blue gum</name>
    <dbReference type="NCBI Taxonomy" id="34317"/>
    <lineage>
        <taxon>Eukaryota</taxon>
        <taxon>Viridiplantae</taxon>
        <taxon>Streptophyta</taxon>
        <taxon>Embryophyta</taxon>
        <taxon>Tracheophyta</taxon>
        <taxon>Spermatophyta</taxon>
        <taxon>Magnoliopsida</taxon>
        <taxon>eudicotyledons</taxon>
        <taxon>Gunneridae</taxon>
        <taxon>Pentapetalae</taxon>
        <taxon>rosids</taxon>
        <taxon>malvids</taxon>
        <taxon>Myrtales</taxon>
        <taxon>Myrtaceae</taxon>
        <taxon>Myrtoideae</taxon>
        <taxon>Eucalypteae</taxon>
        <taxon>Eucalyptus</taxon>
    </lineage>
</organism>
<evidence type="ECO:0000256" key="6">
    <source>
        <dbReference type="SAM" id="Phobius"/>
    </source>
</evidence>
<evidence type="ECO:0000313" key="8">
    <source>
        <dbReference type="EMBL" id="KAL3753394.1"/>
    </source>
</evidence>
<name>A0ABD3LNN4_EUCGL</name>
<evidence type="ECO:0000256" key="5">
    <source>
        <dbReference type="SAM" id="MobiDB-lite"/>
    </source>
</evidence>
<dbReference type="Pfam" id="PF01582">
    <property type="entry name" value="TIR"/>
    <property type="match status" value="1"/>
</dbReference>
<dbReference type="SMART" id="SM00255">
    <property type="entry name" value="TIR"/>
    <property type="match status" value="1"/>
</dbReference>
<accession>A0ABD3LNN4</accession>
<dbReference type="InterPro" id="IPR036390">
    <property type="entry name" value="WH_DNA-bd_sf"/>
</dbReference>
<keyword evidence="6" id="KW-1133">Transmembrane helix</keyword>
<dbReference type="EMBL" id="JBJKBG010000001">
    <property type="protein sequence ID" value="KAL3753394.1"/>
    <property type="molecule type" value="Genomic_DNA"/>
</dbReference>
<dbReference type="PANTHER" id="PTHR11017:SF570">
    <property type="entry name" value="DISEASE RESISTANCE PROTEIN (TIR-NBS CLASS)-RELATED"/>
    <property type="match status" value="1"/>
</dbReference>
<dbReference type="PRINTS" id="PR00364">
    <property type="entry name" value="DISEASERSIST"/>
</dbReference>
<dbReference type="InterPro" id="IPR027417">
    <property type="entry name" value="P-loop_NTPase"/>
</dbReference>
<dbReference type="Gene3D" id="1.10.8.430">
    <property type="entry name" value="Helical domain of apoptotic protease-activating factors"/>
    <property type="match status" value="1"/>
</dbReference>
<reference evidence="8 9" key="1">
    <citation type="submission" date="2024-11" db="EMBL/GenBank/DDBJ databases">
        <title>Chromosome-level genome assembly of Eucalyptus globulus Labill. provides insights into its genome evolution.</title>
        <authorList>
            <person name="Li X."/>
        </authorList>
    </citation>
    <scope>NUCLEOTIDE SEQUENCE [LARGE SCALE GENOMIC DNA]</scope>
    <source>
        <strain evidence="8">CL2024</strain>
        <tissue evidence="8">Fresh tender leaves</tissue>
    </source>
</reference>
<comment type="caution">
    <text evidence="8">The sequence shown here is derived from an EMBL/GenBank/DDBJ whole genome shotgun (WGS) entry which is preliminary data.</text>
</comment>